<keyword evidence="8" id="KW-0406">Ion transport</keyword>
<dbReference type="GO" id="GO:0006826">
    <property type="term" value="P:iron ion transport"/>
    <property type="evidence" value="ECO:0007669"/>
    <property type="project" value="UniProtKB-KW"/>
</dbReference>
<evidence type="ECO:0000256" key="3">
    <source>
        <dbReference type="ARBA" id="ARBA00022475"/>
    </source>
</evidence>
<proteinExistence type="predicted"/>
<keyword evidence="3" id="KW-1003">Cell membrane</keyword>
<name>A0A290ZAH2_9PSEU</name>
<accession>A0A290ZAH2</accession>
<comment type="subcellular location">
    <subcellularLocation>
        <location evidence="1">Cell membrane</location>
        <topology evidence="1">Peripheral membrane protein</topology>
    </subcellularLocation>
</comment>
<feature type="domain" description="ABC transporter" evidence="10">
    <location>
        <begin position="5"/>
        <end position="238"/>
    </location>
</feature>
<dbReference type="InterPro" id="IPR027417">
    <property type="entry name" value="P-loop_NTPase"/>
</dbReference>
<evidence type="ECO:0000256" key="2">
    <source>
        <dbReference type="ARBA" id="ARBA00022448"/>
    </source>
</evidence>
<evidence type="ECO:0000256" key="4">
    <source>
        <dbReference type="ARBA" id="ARBA00022496"/>
    </source>
</evidence>
<evidence type="ECO:0000256" key="1">
    <source>
        <dbReference type="ARBA" id="ARBA00004202"/>
    </source>
</evidence>
<dbReference type="AlphaFoldDB" id="A0A290ZAH2"/>
<keyword evidence="5" id="KW-0547">Nucleotide-binding</keyword>
<evidence type="ECO:0000313" key="11">
    <source>
        <dbReference type="EMBL" id="ATE55996.1"/>
    </source>
</evidence>
<evidence type="ECO:0000259" key="10">
    <source>
        <dbReference type="PROSITE" id="PS50893"/>
    </source>
</evidence>
<keyword evidence="7" id="KW-0408">Iron</keyword>
<dbReference type="InterPro" id="IPR003439">
    <property type="entry name" value="ABC_transporter-like_ATP-bd"/>
</dbReference>
<organism evidence="11 12">
    <name type="scientific">Actinosynnema pretiosum</name>
    <dbReference type="NCBI Taxonomy" id="42197"/>
    <lineage>
        <taxon>Bacteria</taxon>
        <taxon>Bacillati</taxon>
        <taxon>Actinomycetota</taxon>
        <taxon>Actinomycetes</taxon>
        <taxon>Pseudonocardiales</taxon>
        <taxon>Pseudonocardiaceae</taxon>
        <taxon>Actinosynnema</taxon>
    </lineage>
</organism>
<dbReference type="PANTHER" id="PTHR42771">
    <property type="entry name" value="IRON(3+)-HYDROXAMATE IMPORT ATP-BINDING PROTEIN FHUC"/>
    <property type="match status" value="1"/>
</dbReference>
<dbReference type="PROSITE" id="PS00211">
    <property type="entry name" value="ABC_TRANSPORTER_1"/>
    <property type="match status" value="1"/>
</dbReference>
<evidence type="ECO:0000256" key="8">
    <source>
        <dbReference type="ARBA" id="ARBA00023065"/>
    </source>
</evidence>
<dbReference type="InterPro" id="IPR051535">
    <property type="entry name" value="Siderophore_ABC-ATPase"/>
</dbReference>
<reference evidence="11" key="1">
    <citation type="submission" date="2017-09" db="EMBL/GenBank/DDBJ databases">
        <title>Complete Genome Sequence of ansamitocin-producing Bacterium Actinosynnema pretiosum X47.</title>
        <authorList>
            <person name="Cao G."/>
            <person name="Zong G."/>
            <person name="Zhong C."/>
            <person name="Fu J."/>
        </authorList>
    </citation>
    <scope>NUCLEOTIDE SEQUENCE [LARGE SCALE GENOMIC DNA]</scope>
    <source>
        <strain evidence="11">X47</strain>
    </source>
</reference>
<dbReference type="KEGG" id="apre:CNX65_24225"/>
<dbReference type="EMBL" id="CP023445">
    <property type="protein sequence ID" value="ATE55996.1"/>
    <property type="molecule type" value="Genomic_DNA"/>
</dbReference>
<dbReference type="GO" id="GO:0005524">
    <property type="term" value="F:ATP binding"/>
    <property type="evidence" value="ECO:0007669"/>
    <property type="project" value="UniProtKB-KW"/>
</dbReference>
<dbReference type="SUPFAM" id="SSF52540">
    <property type="entry name" value="P-loop containing nucleoside triphosphate hydrolases"/>
    <property type="match status" value="1"/>
</dbReference>
<keyword evidence="9" id="KW-0472">Membrane</keyword>
<dbReference type="InterPro" id="IPR017871">
    <property type="entry name" value="ABC_transporter-like_CS"/>
</dbReference>
<dbReference type="FunFam" id="3.40.50.300:FF:000134">
    <property type="entry name" value="Iron-enterobactin ABC transporter ATP-binding protein"/>
    <property type="match status" value="1"/>
</dbReference>
<evidence type="ECO:0000256" key="6">
    <source>
        <dbReference type="ARBA" id="ARBA00022840"/>
    </source>
</evidence>
<gene>
    <name evidence="11" type="ORF">CNX65_24225</name>
</gene>
<sequence>MSTTLRAEDLVVRFGDHAAVDGVGLTVPTGSVTAVVGPNGCGKSTLLRALSRLLPADSGRVLLDGEDVRRTPPRAFARKVALLPQEPQAPDGLTVVDLVTRGRDPHRRWYDQWSRPDEEVVLDALRRTGLAELADRPLHTLSGGQRQRAWIALALAQRTDVLLLDEPTNHLDVAHQLDVLDAVTSLRGLTVVMVLHDLGLAARYAEHVVAMRDGRVVASGPVARVLTPALLREVFDVECGVLTDPETGRPVVVPRRVVR</sequence>
<dbReference type="Proteomes" id="UP000218505">
    <property type="component" value="Chromosome"/>
</dbReference>
<keyword evidence="12" id="KW-1185">Reference proteome</keyword>
<dbReference type="GO" id="GO:0016887">
    <property type="term" value="F:ATP hydrolysis activity"/>
    <property type="evidence" value="ECO:0007669"/>
    <property type="project" value="InterPro"/>
</dbReference>
<evidence type="ECO:0000256" key="5">
    <source>
        <dbReference type="ARBA" id="ARBA00022741"/>
    </source>
</evidence>
<dbReference type="PANTHER" id="PTHR42771:SF2">
    <property type="entry name" value="IRON(3+)-HYDROXAMATE IMPORT ATP-BINDING PROTEIN FHUC"/>
    <property type="match status" value="1"/>
</dbReference>
<protein>
    <submittedName>
        <fullName evidence="11">Cobalamin/Fe(3+)-siderophore ABC transporter ATP-binding protein</fullName>
    </submittedName>
</protein>
<dbReference type="CDD" id="cd03214">
    <property type="entry name" value="ABC_Iron-Siderophores_B12_Hemin"/>
    <property type="match status" value="1"/>
</dbReference>
<dbReference type="SMART" id="SM00382">
    <property type="entry name" value="AAA"/>
    <property type="match status" value="1"/>
</dbReference>
<dbReference type="RefSeq" id="WP_096495823.1">
    <property type="nucleotide sequence ID" value="NZ_CP023445.1"/>
</dbReference>
<dbReference type="PROSITE" id="PS50893">
    <property type="entry name" value="ABC_TRANSPORTER_2"/>
    <property type="match status" value="1"/>
</dbReference>
<evidence type="ECO:0000256" key="9">
    <source>
        <dbReference type="ARBA" id="ARBA00023136"/>
    </source>
</evidence>
<dbReference type="GO" id="GO:0005886">
    <property type="term" value="C:plasma membrane"/>
    <property type="evidence" value="ECO:0007669"/>
    <property type="project" value="UniProtKB-SubCell"/>
</dbReference>
<keyword evidence="4" id="KW-0410">Iron transport</keyword>
<dbReference type="InterPro" id="IPR003593">
    <property type="entry name" value="AAA+_ATPase"/>
</dbReference>
<evidence type="ECO:0000313" key="12">
    <source>
        <dbReference type="Proteomes" id="UP000218505"/>
    </source>
</evidence>
<dbReference type="Pfam" id="PF00005">
    <property type="entry name" value="ABC_tran"/>
    <property type="match status" value="1"/>
</dbReference>
<dbReference type="Gene3D" id="3.40.50.300">
    <property type="entry name" value="P-loop containing nucleotide triphosphate hydrolases"/>
    <property type="match status" value="1"/>
</dbReference>
<keyword evidence="2" id="KW-0813">Transport</keyword>
<evidence type="ECO:0000256" key="7">
    <source>
        <dbReference type="ARBA" id="ARBA00023004"/>
    </source>
</evidence>
<keyword evidence="6 11" id="KW-0067">ATP-binding</keyword>